<organism evidence="1">
    <name type="scientific">marine metagenome</name>
    <dbReference type="NCBI Taxonomy" id="408172"/>
    <lineage>
        <taxon>unclassified sequences</taxon>
        <taxon>metagenomes</taxon>
        <taxon>ecological metagenomes</taxon>
    </lineage>
</organism>
<name>A0A382M2U6_9ZZZZ</name>
<dbReference type="AlphaFoldDB" id="A0A382M2U6"/>
<evidence type="ECO:0000313" key="1">
    <source>
        <dbReference type="EMBL" id="SVC42948.1"/>
    </source>
</evidence>
<gene>
    <name evidence="1" type="ORF">METZ01_LOCUS295802</name>
</gene>
<protein>
    <submittedName>
        <fullName evidence="1">Uncharacterized protein</fullName>
    </submittedName>
</protein>
<accession>A0A382M2U6</accession>
<dbReference type="EMBL" id="UINC01090737">
    <property type="protein sequence ID" value="SVC42948.1"/>
    <property type="molecule type" value="Genomic_DNA"/>
</dbReference>
<reference evidence="1" key="1">
    <citation type="submission" date="2018-05" db="EMBL/GenBank/DDBJ databases">
        <authorList>
            <person name="Lanie J.A."/>
            <person name="Ng W.-L."/>
            <person name="Kazmierczak K.M."/>
            <person name="Andrzejewski T.M."/>
            <person name="Davidsen T.M."/>
            <person name="Wayne K.J."/>
            <person name="Tettelin H."/>
            <person name="Glass J.I."/>
            <person name="Rusch D."/>
            <person name="Podicherti R."/>
            <person name="Tsui H.-C.T."/>
            <person name="Winkler M.E."/>
        </authorList>
    </citation>
    <scope>NUCLEOTIDE SEQUENCE</scope>
</reference>
<sequence>MIGLGTGGHGSIVAGTITTTVETTVAAVEEFVGVHQVAVVGGQVAVEEGLAVAEGDPRPKNEIHPSL</sequence>
<proteinExistence type="predicted"/>